<sequence>MPHNGTRSLFGRLPVSLNQGLDSMPELNAVTEFRAFPKTWGAEYVAAGEVRFRLWAPGQETVTLRLNGEDTEMSRSDDGWFELLATGITPGAEYAYVLADGMVVPDPASRGQKDSVSGPSLVIDPTSYTWQHPEWQGRPWEETVVYEIHIGTFTEEGTFRAAIDKLPHLADLGITMIEVMPVAHFGGNRGWGYDGVLLYAPHAAYGPPEDFKAFIDAAHGHGLTVVLDIVLNHFGPDGNYLPLLAPAFFHRQKMTPWGAAIAYDVEPVRRYITECALYWLEEFHLDGLRFDAIDQINDPSEKHVLIEVAERIRAEIPERAIHLTTEDARNVTFLHPRDEDGKAPLFTAEWNDDLHNAVHVFATGETHAYYKDFAREPEKLVARALAEGFAYQGEVSPQTRRKRGVSSLDQPPVAFVDFIQNHDQIGNRAEGERLIELAGADKVKPLLAMLLLSPHIPLLFMGEEYGETNPFLFFTDFHGDLAKAVRDGRRKEFEGHAGHGGETVPDPNARKTFDVCKLDWKKLKSADSKDWLEFTKALLKLRQDIVVPVLGSARGHSGKVLKTDKGFLAVSWIFPKGTLSMALNLGEKAQALPDMPGKMIFAWPEQTKDLPPNSVLARFEAVGDAA</sequence>
<dbReference type="AlphaFoldDB" id="A0A068ST57"/>
<evidence type="ECO:0000256" key="5">
    <source>
        <dbReference type="ARBA" id="ARBA00015938"/>
    </source>
</evidence>
<protein>
    <recommendedName>
        <fullName evidence="5 13">Malto-oligosyltrehalose trehalohydrolase</fullName>
        <shortName evidence="14">MTHase</shortName>
        <ecNumber evidence="4 13">3.2.1.141</ecNumber>
    </recommendedName>
    <alternativeName>
        <fullName evidence="11 14">4-alpha-D-((1-&gt;4)-alpha-D-glucano)trehalose trehalohydrolase</fullName>
    </alternativeName>
    <alternativeName>
        <fullName evidence="10 14">Maltooligosyl trehalose trehalohydrolase</fullName>
    </alternativeName>
</protein>
<dbReference type="SUPFAM" id="SSF51445">
    <property type="entry name" value="(Trans)glycosidases"/>
    <property type="match status" value="1"/>
</dbReference>
<dbReference type="InterPro" id="IPR014756">
    <property type="entry name" value="Ig_E-set"/>
</dbReference>
<dbReference type="InterPro" id="IPR013783">
    <property type="entry name" value="Ig-like_fold"/>
</dbReference>
<dbReference type="UniPathway" id="UPA00299"/>
<feature type="active site" description="Nucleophile" evidence="15">
    <location>
        <position position="291"/>
    </location>
</feature>
<dbReference type="Pfam" id="PF00128">
    <property type="entry name" value="Alpha-amylase"/>
    <property type="match status" value="2"/>
</dbReference>
<comment type="pathway">
    <text evidence="2 14">Glycan biosynthesis; trehalose biosynthesis.</text>
</comment>
<dbReference type="EC" id="3.2.1.141" evidence="4 13"/>
<keyword evidence="9 14" id="KW-0326">Glycosidase</keyword>
<dbReference type="SMART" id="SM00642">
    <property type="entry name" value="Aamy"/>
    <property type="match status" value="1"/>
</dbReference>
<dbReference type="GO" id="GO:0005737">
    <property type="term" value="C:cytoplasm"/>
    <property type="evidence" value="ECO:0007669"/>
    <property type="project" value="UniProtKB-SubCell"/>
</dbReference>
<dbReference type="EMBL" id="HG938353">
    <property type="protein sequence ID" value="CDN49059.1"/>
    <property type="molecule type" value="Genomic_DNA"/>
</dbReference>
<evidence type="ECO:0000256" key="8">
    <source>
        <dbReference type="ARBA" id="ARBA00023277"/>
    </source>
</evidence>
<feature type="active site" description="Proton donor" evidence="15">
    <location>
        <position position="326"/>
    </location>
</feature>
<proteinExistence type="inferred from homology"/>
<dbReference type="InterPro" id="IPR022567">
    <property type="entry name" value="DUF3459"/>
</dbReference>
<dbReference type="Gene3D" id="2.60.40.10">
    <property type="entry name" value="Immunoglobulins"/>
    <property type="match status" value="1"/>
</dbReference>
<comment type="subcellular location">
    <subcellularLocation>
        <location evidence="1 15">Cytoplasm</location>
    </subcellularLocation>
</comment>
<keyword evidence="8" id="KW-0119">Carbohydrate metabolism</keyword>
<dbReference type="OrthoDB" id="9800174at2"/>
<dbReference type="PIRSF" id="PIRSF006337">
    <property type="entry name" value="Trehalose_TreZ"/>
    <property type="match status" value="1"/>
</dbReference>
<dbReference type="HOGENOM" id="CLU_020726_0_0_5"/>
<dbReference type="NCBIfam" id="TIGR02402">
    <property type="entry name" value="trehalose_TreZ"/>
    <property type="match status" value="1"/>
</dbReference>
<evidence type="ECO:0000256" key="12">
    <source>
        <dbReference type="ARBA" id="ARBA00034013"/>
    </source>
</evidence>
<evidence type="ECO:0000256" key="16">
    <source>
        <dbReference type="PIRSR" id="PIRSR006337-3"/>
    </source>
</evidence>
<dbReference type="Gene3D" id="3.20.20.80">
    <property type="entry name" value="Glycosidases"/>
    <property type="match status" value="1"/>
</dbReference>
<evidence type="ECO:0000256" key="1">
    <source>
        <dbReference type="ARBA" id="ARBA00004496"/>
    </source>
</evidence>
<evidence type="ECO:0000256" key="10">
    <source>
        <dbReference type="ARBA" id="ARBA00032057"/>
    </source>
</evidence>
<feature type="domain" description="Glycosyl hydrolase family 13 catalytic" evidence="17">
    <location>
        <begin position="147"/>
        <end position="542"/>
    </location>
</feature>
<evidence type="ECO:0000256" key="15">
    <source>
        <dbReference type="PIRSR" id="PIRSR006337-1"/>
    </source>
</evidence>
<reference evidence="19" key="1">
    <citation type="journal article" date="2014" name="BMC Genomics">
        <title>Genome sequencing of two Neorhizobium galegae strains reveals a noeT gene responsible for the unusual acetylation of the nodulation factors.</title>
        <authorList>
            <person name="Osterman J."/>
            <person name="Marsh J."/>
            <person name="Laine P.K."/>
            <person name="Zeng Z."/>
            <person name="Alatalo E."/>
            <person name="Sullivan J.T."/>
            <person name="Young J.P."/>
            <person name="Thomas-Oates J."/>
            <person name="Paulin L."/>
            <person name="Lindstrom K."/>
        </authorList>
    </citation>
    <scope>NUCLEOTIDE SEQUENCE [LARGE SCALE GENOMIC DNA]</scope>
    <source>
        <strain evidence="19">HAMBI 540</strain>
    </source>
</reference>
<evidence type="ECO:0000313" key="19">
    <source>
        <dbReference type="Proteomes" id="UP000028181"/>
    </source>
</evidence>
<keyword evidence="7 14" id="KW-0378">Hydrolase</keyword>
<dbReference type="PANTHER" id="PTHR43651:SF11">
    <property type="entry name" value="MALTO-OLIGOSYLTREHALOSE TREHALOHYDROLASE"/>
    <property type="match status" value="1"/>
</dbReference>
<dbReference type="CDD" id="cd02853">
    <property type="entry name" value="E_set_MTHase_like_N"/>
    <property type="match status" value="1"/>
</dbReference>
<dbReference type="Gene3D" id="1.10.10.760">
    <property type="entry name" value="E-set domains of sugar-utilizing enzymes"/>
    <property type="match status" value="1"/>
</dbReference>
<keyword evidence="6" id="KW-0963">Cytoplasm</keyword>
<evidence type="ECO:0000256" key="13">
    <source>
        <dbReference type="NCBIfam" id="TIGR02402"/>
    </source>
</evidence>
<dbReference type="PATRIC" id="fig|1028800.3.peg.2932"/>
<dbReference type="KEGG" id="ngg:RG540_CH28930"/>
<dbReference type="eggNOG" id="COG0296">
    <property type="taxonomic scope" value="Bacteria"/>
</dbReference>
<dbReference type="InterPro" id="IPR013780">
    <property type="entry name" value="Glyco_hydro_b"/>
</dbReference>
<dbReference type="CDD" id="cd11325">
    <property type="entry name" value="AmyAc_GTHase"/>
    <property type="match status" value="1"/>
</dbReference>
<dbReference type="InterPro" id="IPR012768">
    <property type="entry name" value="Trehalose_TreZ"/>
</dbReference>
<dbReference type="SUPFAM" id="SSF81296">
    <property type="entry name" value="E set domains"/>
    <property type="match status" value="1"/>
</dbReference>
<evidence type="ECO:0000256" key="9">
    <source>
        <dbReference type="ARBA" id="ARBA00023295"/>
    </source>
</evidence>
<name>A0A068ST57_NEOGA</name>
<evidence type="ECO:0000259" key="17">
    <source>
        <dbReference type="SMART" id="SM00642"/>
    </source>
</evidence>
<dbReference type="InterPro" id="IPR017853">
    <property type="entry name" value="GH"/>
</dbReference>
<evidence type="ECO:0000256" key="14">
    <source>
        <dbReference type="PIRNR" id="PIRNR006337"/>
    </source>
</evidence>
<organism evidence="18 19">
    <name type="scientific">Neorhizobium galegae bv. orientalis str. HAMBI 540</name>
    <dbReference type="NCBI Taxonomy" id="1028800"/>
    <lineage>
        <taxon>Bacteria</taxon>
        <taxon>Pseudomonadati</taxon>
        <taxon>Pseudomonadota</taxon>
        <taxon>Alphaproteobacteria</taxon>
        <taxon>Hyphomicrobiales</taxon>
        <taxon>Rhizobiaceae</taxon>
        <taxon>Rhizobium/Agrobacterium group</taxon>
        <taxon>Neorhizobium</taxon>
    </lineage>
</organism>
<dbReference type="InterPro" id="IPR044901">
    <property type="entry name" value="Trehalose_TreZ_E-set_sf"/>
</dbReference>
<dbReference type="Gene3D" id="2.60.40.1180">
    <property type="entry name" value="Golgi alpha-mannosidase II"/>
    <property type="match status" value="1"/>
</dbReference>
<dbReference type="PANTHER" id="PTHR43651">
    <property type="entry name" value="1,4-ALPHA-GLUCAN-BRANCHING ENZYME"/>
    <property type="match status" value="1"/>
</dbReference>
<dbReference type="InterPro" id="IPR006047">
    <property type="entry name" value="GH13_cat_dom"/>
</dbReference>
<evidence type="ECO:0000256" key="4">
    <source>
        <dbReference type="ARBA" id="ARBA00012268"/>
    </source>
</evidence>
<evidence type="ECO:0000256" key="11">
    <source>
        <dbReference type="ARBA" id="ARBA00033284"/>
    </source>
</evidence>
<keyword evidence="19" id="KW-1185">Reference proteome</keyword>
<dbReference type="Proteomes" id="UP000028181">
    <property type="component" value="Chromosome I"/>
</dbReference>
<dbReference type="GO" id="GO:0033942">
    <property type="term" value="F:4-alpha-D-(1-&gt;4)-alpha-D-glucanotrehalose trehalohydrolase activity"/>
    <property type="evidence" value="ECO:0007669"/>
    <property type="project" value="UniProtKB-EC"/>
</dbReference>
<evidence type="ECO:0000313" key="18">
    <source>
        <dbReference type="EMBL" id="CDN49059.1"/>
    </source>
</evidence>
<dbReference type="Pfam" id="PF11941">
    <property type="entry name" value="DUF3459"/>
    <property type="match status" value="1"/>
</dbReference>
<evidence type="ECO:0000256" key="6">
    <source>
        <dbReference type="ARBA" id="ARBA00022490"/>
    </source>
</evidence>
<accession>A0A068ST57</accession>
<comment type="catalytic activity">
    <reaction evidence="12 14">
        <text>hydrolysis of (1-&gt;4)-alpha-D-glucosidic linkage in 4-alpha-D-[(1-&gt;4)-alpha-D-glucanosyl]n trehalose to yield trehalose and (1-&gt;4)-alpha-D-glucan.</text>
        <dbReference type="EC" id="3.2.1.141"/>
    </reaction>
</comment>
<gene>
    <name evidence="18" type="ORF">RG540_CH28930</name>
</gene>
<dbReference type="GO" id="GO:0005992">
    <property type="term" value="P:trehalose biosynthetic process"/>
    <property type="evidence" value="ECO:0007669"/>
    <property type="project" value="UniProtKB-UniRule"/>
</dbReference>
<evidence type="ECO:0000256" key="2">
    <source>
        <dbReference type="ARBA" id="ARBA00005199"/>
    </source>
</evidence>
<evidence type="ECO:0000256" key="3">
    <source>
        <dbReference type="ARBA" id="ARBA00008061"/>
    </source>
</evidence>
<feature type="site" description="Transition state stabilizer" evidence="16">
    <location>
        <position position="423"/>
    </location>
</feature>
<evidence type="ECO:0000256" key="7">
    <source>
        <dbReference type="ARBA" id="ARBA00022801"/>
    </source>
</evidence>
<comment type="similarity">
    <text evidence="3 14">Belongs to the glycosyl hydrolase 13 family.</text>
</comment>